<comment type="caution">
    <text evidence="2">The sequence shown here is derived from an EMBL/GenBank/DDBJ whole genome shotgun (WGS) entry which is preliminary data.</text>
</comment>
<gene>
    <name evidence="2" type="ORF">GCM10023321_17270</name>
</gene>
<protein>
    <submittedName>
        <fullName evidence="2">Uncharacterized protein</fullName>
    </submittedName>
</protein>
<keyword evidence="3" id="KW-1185">Reference proteome</keyword>
<dbReference type="RefSeq" id="WP_185064383.1">
    <property type="nucleotide sequence ID" value="NZ_BAABJP010000007.1"/>
</dbReference>
<evidence type="ECO:0000313" key="3">
    <source>
        <dbReference type="Proteomes" id="UP001428817"/>
    </source>
</evidence>
<feature type="compositionally biased region" description="Polar residues" evidence="1">
    <location>
        <begin position="120"/>
        <end position="152"/>
    </location>
</feature>
<name>A0ABP9PVL8_9PSEU</name>
<proteinExistence type="predicted"/>
<feature type="compositionally biased region" description="Low complexity" evidence="1">
    <location>
        <begin position="291"/>
        <end position="302"/>
    </location>
</feature>
<feature type="region of interest" description="Disordered" evidence="1">
    <location>
        <begin position="69"/>
        <end position="314"/>
    </location>
</feature>
<feature type="compositionally biased region" description="Low complexity" evidence="1">
    <location>
        <begin position="88"/>
        <end position="104"/>
    </location>
</feature>
<feature type="compositionally biased region" description="Gly residues" evidence="1">
    <location>
        <begin position="74"/>
        <end position="87"/>
    </location>
</feature>
<organism evidence="2 3">
    <name type="scientific">Pseudonocardia eucalypti</name>
    <dbReference type="NCBI Taxonomy" id="648755"/>
    <lineage>
        <taxon>Bacteria</taxon>
        <taxon>Bacillati</taxon>
        <taxon>Actinomycetota</taxon>
        <taxon>Actinomycetes</taxon>
        <taxon>Pseudonocardiales</taxon>
        <taxon>Pseudonocardiaceae</taxon>
        <taxon>Pseudonocardia</taxon>
    </lineage>
</organism>
<evidence type="ECO:0000313" key="2">
    <source>
        <dbReference type="EMBL" id="GAA5150993.1"/>
    </source>
</evidence>
<dbReference type="EMBL" id="BAABJP010000007">
    <property type="protein sequence ID" value="GAA5150993.1"/>
    <property type="molecule type" value="Genomic_DNA"/>
</dbReference>
<feature type="compositionally biased region" description="Low complexity" evidence="1">
    <location>
        <begin position="224"/>
        <end position="248"/>
    </location>
</feature>
<dbReference type="Proteomes" id="UP001428817">
    <property type="component" value="Unassembled WGS sequence"/>
</dbReference>
<reference evidence="3" key="1">
    <citation type="journal article" date="2019" name="Int. J. Syst. Evol. Microbiol.">
        <title>The Global Catalogue of Microorganisms (GCM) 10K type strain sequencing project: providing services to taxonomists for standard genome sequencing and annotation.</title>
        <authorList>
            <consortium name="The Broad Institute Genomics Platform"/>
            <consortium name="The Broad Institute Genome Sequencing Center for Infectious Disease"/>
            <person name="Wu L."/>
            <person name="Ma J."/>
        </authorList>
    </citation>
    <scope>NUCLEOTIDE SEQUENCE [LARGE SCALE GENOMIC DNA]</scope>
    <source>
        <strain evidence="3">JCM 18303</strain>
    </source>
</reference>
<accession>A0ABP9PVL8</accession>
<dbReference type="CDD" id="cd20745">
    <property type="entry name" value="FIX_RhsA_AHH_HNH-like"/>
    <property type="match status" value="1"/>
</dbReference>
<sequence>MVRPALCRARNFRRLAISALVAGLAVVLQLGVVDVSPARLLAAASAPVGGHGAGAMAVRPVSAAVPLVPAQDGADGGGGSGGGGCGSDGSPCGSGSDNNDSSAGSSGGTSDRKPEEESNADGSKPTSEPNGGQGSSAPTTESAADGSRQTETAAPVADGAKRTETPAPVADGARPTETPAPVADGAKQTETPVPGADGARTTEPAAPAADGSRPTESAAPVADGARPTEAPAPGAPADGARPTPTAAPVADGVKRDEPVAPGDGAKTTPAPAPIDGARPNETALPAAPVDGARPSGAPAAPGVQPPPSPGAVPIAQECEGAENCPNPVTGIPPYEQGTSAVCADGSGSKAGCDSSSAGSTALEVSHLILDAASFVPGPVGIAASVINAGAYLAEGKEGEATFAMMGVVPGGKIAGKLLKGADEVVDGAKVARFITTPAGVTIDRQAVRAAVSPQKQARHVLGTTPAGRTVSYFNTTDDAQKVLDAFHNGSAEVMGVTKAGHVKVKFDGVTGYNNNPGSGYINQPTNTFMIKGTSSPSVVPISP</sequence>
<evidence type="ECO:0000256" key="1">
    <source>
        <dbReference type="SAM" id="MobiDB-lite"/>
    </source>
</evidence>